<feature type="transmembrane region" description="Helical" evidence="7">
    <location>
        <begin position="6"/>
        <end position="26"/>
    </location>
</feature>
<protein>
    <submittedName>
        <fullName evidence="8">Uncharacterized protein</fullName>
    </submittedName>
</protein>
<feature type="transmembrane region" description="Helical" evidence="7">
    <location>
        <begin position="153"/>
        <end position="176"/>
    </location>
</feature>
<dbReference type="GeneID" id="88171785"/>
<evidence type="ECO:0000256" key="6">
    <source>
        <dbReference type="ARBA" id="ARBA00023136"/>
    </source>
</evidence>
<dbReference type="Proteomes" id="UP001338582">
    <property type="component" value="Chromosome 1"/>
</dbReference>
<comment type="subcellular location">
    <subcellularLocation>
        <location evidence="1">Endomembrane system</location>
        <topology evidence="1">Multi-pass membrane protein</topology>
    </subcellularLocation>
    <subcellularLocation>
        <location evidence="2">Golgi apparatus membrane</location>
    </subcellularLocation>
</comment>
<keyword evidence="6 7" id="KW-0472">Membrane</keyword>
<reference evidence="8 9" key="1">
    <citation type="submission" date="2023-10" db="EMBL/GenBank/DDBJ databases">
        <title>Draft Genome Sequence of Candida saopaulonensis from a very Premature Infant with Sepsis.</title>
        <authorList>
            <person name="Ning Y."/>
            <person name="Dai R."/>
            <person name="Xiao M."/>
            <person name="Xu Y."/>
            <person name="Yan Q."/>
            <person name="Zhang L."/>
        </authorList>
    </citation>
    <scope>NUCLEOTIDE SEQUENCE [LARGE SCALE GENOMIC DNA]</scope>
    <source>
        <strain evidence="8 9">19XY460</strain>
    </source>
</reference>
<evidence type="ECO:0000256" key="1">
    <source>
        <dbReference type="ARBA" id="ARBA00004127"/>
    </source>
</evidence>
<dbReference type="InterPro" id="IPR003689">
    <property type="entry name" value="ZIP"/>
</dbReference>
<feature type="transmembrane region" description="Helical" evidence="7">
    <location>
        <begin position="215"/>
        <end position="236"/>
    </location>
</feature>
<evidence type="ECO:0000256" key="3">
    <source>
        <dbReference type="ARBA" id="ARBA00022692"/>
    </source>
</evidence>
<dbReference type="PANTHER" id="PTHR16133">
    <property type="entry name" value="SOLUTE CARRIER FAMILY 39 ZINC TRANSPORTER , MEMBER 9-RELATED"/>
    <property type="match status" value="1"/>
</dbReference>
<feature type="transmembrane region" description="Helical" evidence="7">
    <location>
        <begin position="183"/>
        <end position="203"/>
    </location>
</feature>
<feature type="transmembrane region" description="Helical" evidence="7">
    <location>
        <begin position="38"/>
        <end position="55"/>
    </location>
</feature>
<sequence>MAGFLSLVFLGTFMFVACMAVQLFPLKTQLSPKMLQKALALSIGMLVGTAIAVVVPEGVELLVEGKDLLLWRVPVLFVIGCSILMGFMVMYLVDHHQVIKNRFFPELMLSKVNDTSFGSIVQCPLTLSLILHSTTDGFALGVTSVDELLSMHYIFYSMIILHKLPTAFSLSTVLVQKGLSERLCYAHFLAFAAATPIALILAYPLARISLTDHSMLAVLLLFSSGTFLYSVVHLVLDQPPKDDPESISVNIPEQNDDFLNLVLTMCGTLVPLLFSLAGVD</sequence>
<accession>A0AAX4H4L1</accession>
<feature type="transmembrane region" description="Helical" evidence="7">
    <location>
        <begin position="257"/>
        <end position="279"/>
    </location>
</feature>
<proteinExistence type="predicted"/>
<gene>
    <name evidence="8" type="ORF">PUMCH_000717</name>
</gene>
<evidence type="ECO:0000256" key="2">
    <source>
        <dbReference type="ARBA" id="ARBA00004394"/>
    </source>
</evidence>
<evidence type="ECO:0000313" key="9">
    <source>
        <dbReference type="Proteomes" id="UP001338582"/>
    </source>
</evidence>
<name>A0AAX4H4L1_9ASCO</name>
<evidence type="ECO:0000256" key="4">
    <source>
        <dbReference type="ARBA" id="ARBA00022989"/>
    </source>
</evidence>
<dbReference type="GO" id="GO:0046873">
    <property type="term" value="F:metal ion transmembrane transporter activity"/>
    <property type="evidence" value="ECO:0007669"/>
    <property type="project" value="InterPro"/>
</dbReference>
<dbReference type="RefSeq" id="XP_062875862.1">
    <property type="nucleotide sequence ID" value="XM_063019792.1"/>
</dbReference>
<dbReference type="GO" id="GO:0000139">
    <property type="term" value="C:Golgi membrane"/>
    <property type="evidence" value="ECO:0007669"/>
    <property type="project" value="UniProtKB-SubCell"/>
</dbReference>
<organism evidence="8 9">
    <name type="scientific">Australozyma saopauloensis</name>
    <dbReference type="NCBI Taxonomy" id="291208"/>
    <lineage>
        <taxon>Eukaryota</taxon>
        <taxon>Fungi</taxon>
        <taxon>Dikarya</taxon>
        <taxon>Ascomycota</taxon>
        <taxon>Saccharomycotina</taxon>
        <taxon>Pichiomycetes</taxon>
        <taxon>Metschnikowiaceae</taxon>
        <taxon>Australozyma</taxon>
    </lineage>
</organism>
<evidence type="ECO:0000313" key="8">
    <source>
        <dbReference type="EMBL" id="WPK23476.1"/>
    </source>
</evidence>
<dbReference type="Pfam" id="PF02535">
    <property type="entry name" value="Zip"/>
    <property type="match status" value="1"/>
</dbReference>
<keyword evidence="5" id="KW-0333">Golgi apparatus</keyword>
<dbReference type="KEGG" id="asau:88171785"/>
<dbReference type="PANTHER" id="PTHR16133:SF0">
    <property type="entry name" value="ZINC_IRON REGULATED TRANSPORTER-RELATED PROTEIN 102B, ISOFORM E"/>
    <property type="match status" value="1"/>
</dbReference>
<keyword evidence="9" id="KW-1185">Reference proteome</keyword>
<keyword evidence="4 7" id="KW-1133">Transmembrane helix</keyword>
<feature type="transmembrane region" description="Helical" evidence="7">
    <location>
        <begin position="75"/>
        <end position="93"/>
    </location>
</feature>
<dbReference type="GO" id="GO:0006829">
    <property type="term" value="P:zinc ion transport"/>
    <property type="evidence" value="ECO:0007669"/>
    <property type="project" value="InterPro"/>
</dbReference>
<keyword evidence="3 7" id="KW-0812">Transmembrane</keyword>
<dbReference type="AlphaFoldDB" id="A0AAX4H4L1"/>
<dbReference type="InterPro" id="IPR045891">
    <property type="entry name" value="ZIP9"/>
</dbReference>
<evidence type="ECO:0000256" key="7">
    <source>
        <dbReference type="SAM" id="Phobius"/>
    </source>
</evidence>
<evidence type="ECO:0000256" key="5">
    <source>
        <dbReference type="ARBA" id="ARBA00023034"/>
    </source>
</evidence>
<dbReference type="EMBL" id="CP138894">
    <property type="protein sequence ID" value="WPK23476.1"/>
    <property type="molecule type" value="Genomic_DNA"/>
</dbReference>